<evidence type="ECO:0000256" key="1">
    <source>
        <dbReference type="SAM" id="MobiDB-lite"/>
    </source>
</evidence>
<dbReference type="Proteomes" id="UP001223978">
    <property type="component" value="Unassembled WGS sequence"/>
</dbReference>
<name>A0ABT6SGR7_9ACTN</name>
<feature type="compositionally biased region" description="Gly residues" evidence="1">
    <location>
        <begin position="1"/>
        <end position="21"/>
    </location>
</feature>
<dbReference type="RefSeq" id="WP_282545321.1">
    <property type="nucleotide sequence ID" value="NZ_JASCIQ010000032.1"/>
</dbReference>
<sequence>MTSPDGGTGSDSGYGSTGSGGRVDDEPGVTVRCQDNASTGVRFCDRFTLDADSVHFAVDHRGWDGERSRQTYARRRHRVASVE</sequence>
<keyword evidence="3" id="KW-1185">Reference proteome</keyword>
<gene>
    <name evidence="2" type="ORF">QIS96_26785</name>
</gene>
<reference evidence="2 3" key="1">
    <citation type="submission" date="2023-05" db="EMBL/GenBank/DDBJ databases">
        <title>Draft genome sequence of Streptomyces sp. B-S-A6 isolated from a cave soil in Thailand.</title>
        <authorList>
            <person name="Chamroensaksri N."/>
            <person name="Muangham S."/>
        </authorList>
    </citation>
    <scope>NUCLEOTIDE SEQUENCE [LARGE SCALE GENOMIC DNA]</scope>
    <source>
        <strain evidence="2 3">B-S-A6</strain>
    </source>
</reference>
<protein>
    <submittedName>
        <fullName evidence="2">Uncharacterized protein</fullName>
    </submittedName>
</protein>
<organism evidence="2 3">
    <name type="scientific">Streptomyces cavernicola</name>
    <dbReference type="NCBI Taxonomy" id="3043613"/>
    <lineage>
        <taxon>Bacteria</taxon>
        <taxon>Bacillati</taxon>
        <taxon>Actinomycetota</taxon>
        <taxon>Actinomycetes</taxon>
        <taxon>Kitasatosporales</taxon>
        <taxon>Streptomycetaceae</taxon>
        <taxon>Streptomyces</taxon>
    </lineage>
</organism>
<evidence type="ECO:0000313" key="3">
    <source>
        <dbReference type="Proteomes" id="UP001223978"/>
    </source>
</evidence>
<dbReference type="EMBL" id="JASCIQ010000032">
    <property type="protein sequence ID" value="MDI3407402.1"/>
    <property type="molecule type" value="Genomic_DNA"/>
</dbReference>
<comment type="caution">
    <text evidence="2">The sequence shown here is derived from an EMBL/GenBank/DDBJ whole genome shotgun (WGS) entry which is preliminary data.</text>
</comment>
<feature type="region of interest" description="Disordered" evidence="1">
    <location>
        <begin position="1"/>
        <end position="32"/>
    </location>
</feature>
<evidence type="ECO:0000313" key="2">
    <source>
        <dbReference type="EMBL" id="MDI3407402.1"/>
    </source>
</evidence>
<proteinExistence type="predicted"/>
<accession>A0ABT6SGR7</accession>